<dbReference type="GO" id="GO:0016853">
    <property type="term" value="F:isomerase activity"/>
    <property type="evidence" value="ECO:0007669"/>
    <property type="project" value="UniProtKB-KW"/>
</dbReference>
<accession>A0ABY4ERF6</accession>
<gene>
    <name evidence="2" type="ORF">MUN89_10485</name>
</gene>
<sequence>MKNTLAVSGSTIMSNPDQFDELFAYGVSHIEIGEFPDLNAFQEFLALAKAHNVTFGVHSPLIRGNSKYDLVESVSMDIVQARKHFEEEVVYLSEHGAEYLLVHFPYFKTADPLGHETLINEGLQYLNSLQMKYGLPIVCEPKLGQNQSPAGIEDLAAFDMEIWNHYHLSICIDLGDYRMAAGDKWKAYVEPLLPFVKVVHLHNVSYIEDGYIWIPVHPQFENKNSHFEMEPMIEILGEGNPKYFVLEHTPHSNPSKSLVTEGVEWVRKLIE</sequence>
<dbReference type="Gene3D" id="3.20.20.150">
    <property type="entry name" value="Divalent-metal-dependent TIM barrel enzymes"/>
    <property type="match status" value="1"/>
</dbReference>
<evidence type="ECO:0000313" key="2">
    <source>
        <dbReference type="EMBL" id="UOQ46292.1"/>
    </source>
</evidence>
<evidence type="ECO:0000313" key="3">
    <source>
        <dbReference type="Proteomes" id="UP000831787"/>
    </source>
</evidence>
<proteinExistence type="predicted"/>
<dbReference type="Proteomes" id="UP000831787">
    <property type="component" value="Chromosome"/>
</dbReference>
<dbReference type="SUPFAM" id="SSF51658">
    <property type="entry name" value="Xylose isomerase-like"/>
    <property type="match status" value="1"/>
</dbReference>
<dbReference type="InterPro" id="IPR013022">
    <property type="entry name" value="Xyl_isomerase-like_TIM-brl"/>
</dbReference>
<protein>
    <submittedName>
        <fullName evidence="2">Sugar phosphate isomerase/epimerase</fullName>
    </submittedName>
</protein>
<feature type="domain" description="Xylose isomerase-like TIM barrel" evidence="1">
    <location>
        <begin position="22"/>
        <end position="269"/>
    </location>
</feature>
<dbReference type="Pfam" id="PF01261">
    <property type="entry name" value="AP_endonuc_2"/>
    <property type="match status" value="1"/>
</dbReference>
<reference evidence="2 3" key="1">
    <citation type="submission" date="2022-04" db="EMBL/GenBank/DDBJ databases">
        <title>Halobacillus sp. isolated from saltern.</title>
        <authorList>
            <person name="Won M."/>
            <person name="Lee C.-M."/>
            <person name="Woen H.-Y."/>
            <person name="Kwon S.-W."/>
        </authorList>
    </citation>
    <scope>NUCLEOTIDE SEQUENCE [LARGE SCALE GENOMIC DNA]</scope>
    <source>
        <strain evidence="2 3">SSBR10-3</strain>
    </source>
</reference>
<organism evidence="2 3">
    <name type="scientific">Halobacillus salinarum</name>
    <dbReference type="NCBI Taxonomy" id="2932257"/>
    <lineage>
        <taxon>Bacteria</taxon>
        <taxon>Bacillati</taxon>
        <taxon>Bacillota</taxon>
        <taxon>Bacilli</taxon>
        <taxon>Bacillales</taxon>
        <taxon>Bacillaceae</taxon>
        <taxon>Halobacillus</taxon>
    </lineage>
</organism>
<keyword evidence="2" id="KW-0413">Isomerase</keyword>
<keyword evidence="3" id="KW-1185">Reference proteome</keyword>
<evidence type="ECO:0000259" key="1">
    <source>
        <dbReference type="Pfam" id="PF01261"/>
    </source>
</evidence>
<dbReference type="EMBL" id="CP095073">
    <property type="protein sequence ID" value="UOQ46292.1"/>
    <property type="molecule type" value="Genomic_DNA"/>
</dbReference>
<dbReference type="InterPro" id="IPR036237">
    <property type="entry name" value="Xyl_isomerase-like_sf"/>
</dbReference>
<dbReference type="RefSeq" id="WP_244713390.1">
    <property type="nucleotide sequence ID" value="NZ_CP095073.1"/>
</dbReference>
<name>A0ABY4ERF6_9BACI</name>